<dbReference type="PIRSF" id="PIRSF017292">
    <property type="entry name" value="UCP017292_Znf_CHY"/>
    <property type="match status" value="1"/>
</dbReference>
<dbReference type="Proteomes" id="UP000316252">
    <property type="component" value="Unassembled WGS sequence"/>
</dbReference>
<dbReference type="RefSeq" id="WP_141161827.1">
    <property type="nucleotide sequence ID" value="NZ_VHQG01000001.1"/>
</dbReference>
<dbReference type="PROSITE" id="PS51266">
    <property type="entry name" value="ZF_CHY"/>
    <property type="match status" value="1"/>
</dbReference>
<proteinExistence type="predicted"/>
<dbReference type="InterPro" id="IPR016694">
    <property type="entry name" value="UCP017292"/>
</dbReference>
<dbReference type="AlphaFoldDB" id="A0A506YA18"/>
<protein>
    <recommendedName>
        <fullName evidence="4">CHY-type domain-containing protein</fullName>
    </recommendedName>
</protein>
<dbReference type="GO" id="GO:0045041">
    <property type="term" value="P:protein import into mitochondrial intermembrane space"/>
    <property type="evidence" value="ECO:0007669"/>
    <property type="project" value="TreeGrafter"/>
</dbReference>
<dbReference type="InterPro" id="IPR037274">
    <property type="entry name" value="Znf_CHY_sf"/>
</dbReference>
<keyword evidence="3" id="KW-0862">Zinc</keyword>
<dbReference type="InterPro" id="IPR008913">
    <property type="entry name" value="Znf_CHY"/>
</dbReference>
<reference evidence="5 6" key="1">
    <citation type="submission" date="2019-06" db="EMBL/GenBank/DDBJ databases">
        <authorList>
            <person name="Li F."/>
        </authorList>
    </citation>
    <scope>NUCLEOTIDE SEQUENCE [LARGE SCALE GENOMIC DNA]</scope>
    <source>
        <strain evidence="5 6">10F1D-1</strain>
    </source>
</reference>
<dbReference type="InterPro" id="IPR052604">
    <property type="entry name" value="Mito_Tim_assembly_helper"/>
</dbReference>
<dbReference type="Pfam" id="PF05495">
    <property type="entry name" value="zf-CHY"/>
    <property type="match status" value="1"/>
</dbReference>
<feature type="domain" description="CHY-type" evidence="4">
    <location>
        <begin position="14"/>
        <end position="95"/>
    </location>
</feature>
<evidence type="ECO:0000313" key="6">
    <source>
        <dbReference type="Proteomes" id="UP000316252"/>
    </source>
</evidence>
<keyword evidence="6" id="KW-1185">Reference proteome</keyword>
<dbReference type="GO" id="GO:0008270">
    <property type="term" value="F:zinc ion binding"/>
    <property type="evidence" value="ECO:0007669"/>
    <property type="project" value="UniProtKB-KW"/>
</dbReference>
<dbReference type="PANTHER" id="PTHR28082">
    <property type="entry name" value="ZINC FINGER PROTEIN"/>
    <property type="match status" value="1"/>
</dbReference>
<keyword evidence="2" id="KW-0863">Zinc-finger</keyword>
<evidence type="ECO:0000259" key="4">
    <source>
        <dbReference type="PROSITE" id="PS51266"/>
    </source>
</evidence>
<organism evidence="5 6">
    <name type="scientific">Schumannella soli</name>
    <dbReference type="NCBI Taxonomy" id="2590779"/>
    <lineage>
        <taxon>Bacteria</taxon>
        <taxon>Bacillati</taxon>
        <taxon>Actinomycetota</taxon>
        <taxon>Actinomycetes</taxon>
        <taxon>Micrococcales</taxon>
        <taxon>Microbacteriaceae</taxon>
        <taxon>Schumannella</taxon>
    </lineage>
</organism>
<sequence length="111" mass="11869">MTTAAPAPRVLGPVVDDATRCIHYRGELDVIAIRFACCGDYYPCHACHAESVDHAAAVWPLDARDTRAVLCGECKAELTIAEYLAADSSCPRCGAGFNPGCALHTHLYFAV</sequence>
<dbReference type="OrthoDB" id="882119at2"/>
<evidence type="ECO:0000313" key="5">
    <source>
        <dbReference type="EMBL" id="TPW77299.1"/>
    </source>
</evidence>
<evidence type="ECO:0000256" key="1">
    <source>
        <dbReference type="ARBA" id="ARBA00022723"/>
    </source>
</evidence>
<comment type="caution">
    <text evidence="5">The sequence shown here is derived from an EMBL/GenBank/DDBJ whole genome shotgun (WGS) entry which is preliminary data.</text>
</comment>
<name>A0A506YA18_9MICO</name>
<dbReference type="SUPFAM" id="SSF161219">
    <property type="entry name" value="CHY zinc finger-like"/>
    <property type="match status" value="1"/>
</dbReference>
<dbReference type="PANTHER" id="PTHR28082:SF1">
    <property type="entry name" value="HELPER OF TIM PROTEIN 13"/>
    <property type="match status" value="1"/>
</dbReference>
<gene>
    <name evidence="5" type="ORF">FJ657_00910</name>
</gene>
<keyword evidence="1" id="KW-0479">Metal-binding</keyword>
<evidence type="ECO:0000256" key="3">
    <source>
        <dbReference type="ARBA" id="ARBA00022833"/>
    </source>
</evidence>
<dbReference type="EMBL" id="VHQG01000001">
    <property type="protein sequence ID" value="TPW77299.1"/>
    <property type="molecule type" value="Genomic_DNA"/>
</dbReference>
<accession>A0A506YA18</accession>
<evidence type="ECO:0000256" key="2">
    <source>
        <dbReference type="ARBA" id="ARBA00022771"/>
    </source>
</evidence>